<reference evidence="2 3" key="1">
    <citation type="journal article" date="2018" name="Evol. Lett.">
        <title>Horizontal gene cluster transfer increased hallucinogenic mushroom diversity.</title>
        <authorList>
            <person name="Reynolds H.T."/>
            <person name="Vijayakumar V."/>
            <person name="Gluck-Thaler E."/>
            <person name="Korotkin H.B."/>
            <person name="Matheny P.B."/>
            <person name="Slot J.C."/>
        </authorList>
    </citation>
    <scope>NUCLEOTIDE SEQUENCE [LARGE SCALE GENOMIC DNA]</scope>
    <source>
        <strain evidence="2 3">SRW20</strain>
    </source>
</reference>
<dbReference type="AlphaFoldDB" id="A0A409WZ32"/>
<evidence type="ECO:0000313" key="2">
    <source>
        <dbReference type="EMBL" id="PPQ83739.1"/>
    </source>
</evidence>
<evidence type="ECO:0000256" key="1">
    <source>
        <dbReference type="SAM" id="MobiDB-lite"/>
    </source>
</evidence>
<protein>
    <submittedName>
        <fullName evidence="2">Uncharacterized protein</fullName>
    </submittedName>
</protein>
<keyword evidence="3" id="KW-1185">Reference proteome</keyword>
<sequence length="190" mass="21923">MPARPAFSGLRLEFLLGEVDRYTTAIANGTKEDVGKDIIRRYFKRFPPELPHDQEPSADHLAAVDDSAPDPEVEGPNPMDYPEDQKTYYALEVAWYKRLDDIENRKKSILRFLKRKANPAKESAAKPKPPRDDPTDFIEIMKCQLLGEAYLGLLETFFWPGSFDPRILGYPRWTLENIEHPRTISETLEE</sequence>
<dbReference type="Proteomes" id="UP000284706">
    <property type="component" value="Unassembled WGS sequence"/>
</dbReference>
<dbReference type="OrthoDB" id="3033067at2759"/>
<evidence type="ECO:0000313" key="3">
    <source>
        <dbReference type="Proteomes" id="UP000284706"/>
    </source>
</evidence>
<feature type="region of interest" description="Disordered" evidence="1">
    <location>
        <begin position="62"/>
        <end position="83"/>
    </location>
</feature>
<dbReference type="EMBL" id="NHYE01004583">
    <property type="protein sequence ID" value="PPQ83739.1"/>
    <property type="molecule type" value="Genomic_DNA"/>
</dbReference>
<dbReference type="InParanoid" id="A0A409WZ32"/>
<accession>A0A409WZ32</accession>
<comment type="caution">
    <text evidence="2">The sequence shown here is derived from an EMBL/GenBank/DDBJ whole genome shotgun (WGS) entry which is preliminary data.</text>
</comment>
<name>A0A409WZ32_9AGAR</name>
<proteinExistence type="predicted"/>
<organism evidence="2 3">
    <name type="scientific">Gymnopilus dilepis</name>
    <dbReference type="NCBI Taxonomy" id="231916"/>
    <lineage>
        <taxon>Eukaryota</taxon>
        <taxon>Fungi</taxon>
        <taxon>Dikarya</taxon>
        <taxon>Basidiomycota</taxon>
        <taxon>Agaricomycotina</taxon>
        <taxon>Agaricomycetes</taxon>
        <taxon>Agaricomycetidae</taxon>
        <taxon>Agaricales</taxon>
        <taxon>Agaricineae</taxon>
        <taxon>Hymenogastraceae</taxon>
        <taxon>Gymnopilus</taxon>
    </lineage>
</organism>
<gene>
    <name evidence="2" type="ORF">CVT26_005017</name>
</gene>